<keyword evidence="2" id="KW-0285">Flavoprotein</keyword>
<accession>A0AA95H667</accession>
<evidence type="ECO:0000256" key="2">
    <source>
        <dbReference type="ARBA" id="ARBA00022630"/>
    </source>
</evidence>
<dbReference type="InterPro" id="IPR022460">
    <property type="entry name" value="Flavoprotein_PP4765"/>
</dbReference>
<dbReference type="Gene3D" id="1.10.8.260">
    <property type="entry name" value="HI0933 insert domain-like"/>
    <property type="match status" value="1"/>
</dbReference>
<dbReference type="InterPro" id="IPR023166">
    <property type="entry name" value="BaiN-like_dom_sf"/>
</dbReference>
<evidence type="ECO:0000259" key="4">
    <source>
        <dbReference type="Pfam" id="PF03486"/>
    </source>
</evidence>
<dbReference type="NCBIfam" id="TIGR03862">
    <property type="entry name" value="flavo_PP4765"/>
    <property type="match status" value="1"/>
</dbReference>
<keyword evidence="3" id="KW-0274">FAD</keyword>
<proteinExistence type="predicted"/>
<dbReference type="PANTHER" id="PTHR42887:SF1">
    <property type="entry name" value="BLR3961 PROTEIN"/>
    <property type="match status" value="1"/>
</dbReference>
<evidence type="ECO:0000259" key="5">
    <source>
        <dbReference type="Pfam" id="PF22780"/>
    </source>
</evidence>
<dbReference type="NCBIfam" id="TIGR00275">
    <property type="entry name" value="aminoacetone oxidase family FAD-binding enzyme"/>
    <property type="match status" value="1"/>
</dbReference>
<reference evidence="6" key="1">
    <citation type="journal article" date="2023" name="Int. J. Mol. Sci.">
        <title>Metagenomics Revealed a New Genus 'Candidatus Thiocaldithrix dubininis' gen. nov., sp. nov. and a New Species 'Candidatus Thiothrix putei' sp. nov. in the Family Thiotrichaceae, Some Members of Which Have Traits of Both Na+- and H+-Motive Energetics.</title>
        <authorList>
            <person name="Ravin N.V."/>
            <person name="Muntyan M.S."/>
            <person name="Smolyakov D.D."/>
            <person name="Rudenko T.S."/>
            <person name="Beletsky A.V."/>
            <person name="Mardanov A.V."/>
            <person name="Grabovich M.Y."/>
        </authorList>
    </citation>
    <scope>NUCLEOTIDE SEQUENCE</scope>
    <source>
        <strain evidence="6">GKL-01</strain>
    </source>
</reference>
<dbReference type="EMBL" id="CP124755">
    <property type="protein sequence ID" value="WGZ90310.1"/>
    <property type="molecule type" value="Genomic_DNA"/>
</dbReference>
<evidence type="ECO:0000256" key="3">
    <source>
        <dbReference type="ARBA" id="ARBA00022827"/>
    </source>
</evidence>
<dbReference type="AlphaFoldDB" id="A0AA95H667"/>
<dbReference type="InterPro" id="IPR036188">
    <property type="entry name" value="FAD/NAD-bd_sf"/>
</dbReference>
<dbReference type="InterPro" id="IPR057661">
    <property type="entry name" value="RsdA/BaiN/AoA(So)_Rossmann"/>
</dbReference>
<feature type="domain" description="RsdA/BaiN/AoA(So)-like insert" evidence="5">
    <location>
        <begin position="191"/>
        <end position="347"/>
    </location>
</feature>
<dbReference type="SUPFAM" id="SSF51905">
    <property type="entry name" value="FAD/NAD(P)-binding domain"/>
    <property type="match status" value="1"/>
</dbReference>
<organism evidence="6">
    <name type="scientific">Candidatus Thiocaldithrix dubininis</name>
    <dbReference type="NCBI Taxonomy" id="3080823"/>
    <lineage>
        <taxon>Bacteria</taxon>
        <taxon>Pseudomonadati</taxon>
        <taxon>Pseudomonadota</taxon>
        <taxon>Gammaproteobacteria</taxon>
        <taxon>Thiotrichales</taxon>
        <taxon>Thiotrichaceae</taxon>
        <taxon>Candidatus Thiocaldithrix</taxon>
    </lineage>
</organism>
<feature type="domain" description="RsdA/BaiN/AoA(So)-like Rossmann fold-like" evidence="4">
    <location>
        <begin position="4"/>
        <end position="399"/>
    </location>
</feature>
<dbReference type="Proteomes" id="UP001300672">
    <property type="component" value="Chromosome"/>
</dbReference>
<dbReference type="PANTHER" id="PTHR42887">
    <property type="entry name" value="OS12G0638800 PROTEIN"/>
    <property type="match status" value="1"/>
</dbReference>
<comment type="cofactor">
    <cofactor evidence="1">
        <name>FAD</name>
        <dbReference type="ChEBI" id="CHEBI:57692"/>
    </cofactor>
</comment>
<protein>
    <submittedName>
        <fullName evidence="6">TIGR03862 family flavoprotein</fullName>
    </submittedName>
</protein>
<dbReference type="InterPro" id="IPR055178">
    <property type="entry name" value="RsdA/BaiN/AoA(So)-like_dom"/>
</dbReference>
<dbReference type="Gene3D" id="2.40.30.10">
    <property type="entry name" value="Translation factors"/>
    <property type="match status" value="1"/>
</dbReference>
<dbReference type="Pfam" id="PF03486">
    <property type="entry name" value="HI0933_like"/>
    <property type="match status" value="1"/>
</dbReference>
<dbReference type="PRINTS" id="PR00419">
    <property type="entry name" value="ADXRDTASE"/>
</dbReference>
<dbReference type="Gene3D" id="3.50.50.60">
    <property type="entry name" value="FAD/NAD(P)-binding domain"/>
    <property type="match status" value="1"/>
</dbReference>
<name>A0AA95H667_9GAMM</name>
<dbReference type="SUPFAM" id="SSF160996">
    <property type="entry name" value="HI0933 insert domain-like"/>
    <property type="match status" value="1"/>
</dbReference>
<evidence type="ECO:0000256" key="1">
    <source>
        <dbReference type="ARBA" id="ARBA00001974"/>
    </source>
</evidence>
<gene>
    <name evidence="6" type="ORF">QJT80_12570</name>
</gene>
<reference evidence="6" key="2">
    <citation type="submission" date="2023-04" db="EMBL/GenBank/DDBJ databases">
        <authorList>
            <person name="Beletskiy A.V."/>
            <person name="Mardanov A.V."/>
            <person name="Ravin N.V."/>
        </authorList>
    </citation>
    <scope>NUCLEOTIDE SEQUENCE</scope>
    <source>
        <strain evidence="6">GKL-01</strain>
    </source>
</reference>
<dbReference type="InterPro" id="IPR004792">
    <property type="entry name" value="BaiN-like"/>
</dbReference>
<dbReference type="KEGG" id="tdu:QJT80_12570"/>
<sequence length="416" mass="45714">MQPKICIIGGGPAGLMAAEQLTQAGYKVDLFEAMPTVGRKLLLAGIGGLNLTHSEPYPQFCQRYSEAQAFLQPSLDAFKPNDLRDWCQSLGITTFVGTSGRVFPNDMKAAPLLRAWLKRLTQQGLSIHTRHYWQGWQADGQLQFQTPNGLVSQAYGVLLLALGGGSWRKLGCDGLWLNYLQSQRIQTSAFKPSNGGFKVNWSNFIRQRFAGAPLKGITLSFTDLKGHTETRQGEFIINQDGVEGSLIYAFSARLRDYLYAQQSATIYLDLLPQLPTSAIDAVLSKRPKQKSLSSYLKSRLKLDDLKTALVFEALGTNKTPSVTQLTAILKQLPITLIDTFPIDKAISTAGGVCLSELDEHLMLKQMPSVFCAGEMLDWEAPTGGYLLTACLATGKQAGQGILHWLQRSMLQPMPPA</sequence>
<dbReference type="Pfam" id="PF22780">
    <property type="entry name" value="HI0933_like_1st"/>
    <property type="match status" value="1"/>
</dbReference>
<evidence type="ECO:0000313" key="6">
    <source>
        <dbReference type="EMBL" id="WGZ90310.1"/>
    </source>
</evidence>